<name>Q742H7_MYCPA</name>
<reference evidence="1 2" key="1">
    <citation type="journal article" date="2005" name="Proc. Natl. Acad. Sci. U.S.A.">
        <title>The complete genome sequence of Mycobacterium avium subspecies paratuberculosis.</title>
        <authorList>
            <person name="Li L."/>
            <person name="Bannantine J.P."/>
            <person name="Zhang Q."/>
            <person name="Amonsin A."/>
            <person name="May B.J."/>
            <person name="Alt D."/>
            <person name="Banerji N."/>
            <person name="Kanjilal S."/>
            <person name="Kapur V."/>
        </authorList>
    </citation>
    <scope>NUCLEOTIDE SEQUENCE [LARGE SCALE GENOMIC DNA]</scope>
    <source>
        <strain evidence="2">ATCC BAA-968 / K-10</strain>
    </source>
</reference>
<dbReference type="KEGG" id="mpa:MAP_0858"/>
<gene>
    <name evidence="1" type="ordered locus">MAP_0858</name>
</gene>
<dbReference type="EMBL" id="AE016958">
    <property type="protein sequence ID" value="AAS03175.1"/>
    <property type="molecule type" value="Genomic_DNA"/>
</dbReference>
<dbReference type="HOGENOM" id="CLU_1480478_0_0_11"/>
<dbReference type="STRING" id="262316.MAP_0858"/>
<accession>Q742H7</accession>
<keyword evidence="2" id="KW-1185">Reference proteome</keyword>
<proteinExistence type="predicted"/>
<sequence>MRWTRRKPRSQTLTFAIEARCRECHYKATERAKVTTYPAERVADQLRPTPPAVPSKFGGLWILAVVSASNSSTPAISPSAKCSRSAAVCQSSSTAPCIRLRSSRPSWSRADCSLAPLTSHSAPGYRAVHDRSSYSAVCGTNAKALPVVRMKSSKFVLRSSVFAISCPLRHPCDLSELTRRSR</sequence>
<dbReference type="AlphaFoldDB" id="Q742H7"/>
<organism evidence="1 2">
    <name type="scientific">Mycolicibacterium paratuberculosis (strain ATCC BAA-968 / K-10)</name>
    <name type="common">Mycobacterium paratuberculosis</name>
    <dbReference type="NCBI Taxonomy" id="262316"/>
    <lineage>
        <taxon>Bacteria</taxon>
        <taxon>Bacillati</taxon>
        <taxon>Actinomycetota</taxon>
        <taxon>Actinomycetes</taxon>
        <taxon>Mycobacteriales</taxon>
        <taxon>Mycobacteriaceae</taxon>
        <taxon>Mycobacterium</taxon>
        <taxon>Mycobacterium avium complex (MAC)</taxon>
    </lineage>
</organism>
<evidence type="ECO:0000313" key="2">
    <source>
        <dbReference type="Proteomes" id="UP000000580"/>
    </source>
</evidence>
<protein>
    <submittedName>
        <fullName evidence="1">Uncharacterized protein</fullName>
    </submittedName>
</protein>
<evidence type="ECO:0000313" key="1">
    <source>
        <dbReference type="EMBL" id="AAS03175.1"/>
    </source>
</evidence>
<dbReference type="Proteomes" id="UP000000580">
    <property type="component" value="Chromosome"/>
</dbReference>